<protein>
    <submittedName>
        <fullName evidence="1">Uncharacterized protein</fullName>
    </submittedName>
</protein>
<keyword evidence="2" id="KW-1185">Reference proteome</keyword>
<organism evidence="1 2">
    <name type="scientific">Tumidithrix elongata BACA0141</name>
    <dbReference type="NCBI Taxonomy" id="2716417"/>
    <lineage>
        <taxon>Bacteria</taxon>
        <taxon>Bacillati</taxon>
        <taxon>Cyanobacteriota</taxon>
        <taxon>Cyanophyceae</taxon>
        <taxon>Pseudanabaenales</taxon>
        <taxon>Pseudanabaenaceae</taxon>
        <taxon>Tumidithrix</taxon>
        <taxon>Tumidithrix elongata</taxon>
    </lineage>
</organism>
<dbReference type="AlphaFoldDB" id="A0AAW9Q712"/>
<evidence type="ECO:0000313" key="2">
    <source>
        <dbReference type="Proteomes" id="UP001333818"/>
    </source>
</evidence>
<name>A0AAW9Q712_9CYAN</name>
<dbReference type="Proteomes" id="UP001333818">
    <property type="component" value="Unassembled WGS sequence"/>
</dbReference>
<proteinExistence type="predicted"/>
<dbReference type="RefSeq" id="WP_330486412.1">
    <property type="nucleotide sequence ID" value="NZ_JAZBJZ010000199.1"/>
</dbReference>
<accession>A0AAW9Q712</accession>
<evidence type="ECO:0000313" key="1">
    <source>
        <dbReference type="EMBL" id="MEE3719974.1"/>
    </source>
</evidence>
<reference evidence="1" key="1">
    <citation type="submission" date="2024-01" db="EMBL/GenBank/DDBJ databases">
        <title>Bank of Algae and Cyanobacteria of the Azores (BACA) strain genomes.</title>
        <authorList>
            <person name="Luz R."/>
            <person name="Cordeiro R."/>
            <person name="Fonseca A."/>
            <person name="Goncalves V."/>
        </authorList>
    </citation>
    <scope>NUCLEOTIDE SEQUENCE</scope>
    <source>
        <strain evidence="1">BACA0141</strain>
    </source>
</reference>
<gene>
    <name evidence="1" type="ORF">V2H45_24870</name>
</gene>
<dbReference type="EMBL" id="JAZBJZ010000199">
    <property type="protein sequence ID" value="MEE3719974.1"/>
    <property type="molecule type" value="Genomic_DNA"/>
</dbReference>
<comment type="caution">
    <text evidence="1">The sequence shown here is derived from an EMBL/GenBank/DDBJ whole genome shotgun (WGS) entry which is preliminary data.</text>
</comment>
<sequence>MRANLAMACVMTVSVSLYAPIEKVSARDFCGTEGSIGAIQFQPCNKIGFEVGRSRPKLDIEEFMLVSQAHTSVVIAQHNVGMTEFIAKALEQNHQNTKGAIAPTVLAYKSNDLSTPSLPTEFPPMWLAQK</sequence>